<dbReference type="InterPro" id="IPR036179">
    <property type="entry name" value="Ig-like_dom_sf"/>
</dbReference>
<dbReference type="FunFam" id="2.60.40.10:FF:000425">
    <property type="entry name" value="Myosin light chain kinase"/>
    <property type="match status" value="1"/>
</dbReference>
<evidence type="ECO:0000313" key="6">
    <source>
        <dbReference type="EMBL" id="ELU05515.1"/>
    </source>
</evidence>
<dbReference type="EMBL" id="KB301444">
    <property type="protein sequence ID" value="ELU05515.1"/>
    <property type="molecule type" value="Genomic_DNA"/>
</dbReference>
<dbReference type="PANTHER" id="PTHR47633:SF11">
    <property type="entry name" value="IG-LIKE DOMAIN-CONTAINING PROTEIN"/>
    <property type="match status" value="1"/>
</dbReference>
<dbReference type="InterPro" id="IPR007110">
    <property type="entry name" value="Ig-like_dom"/>
</dbReference>
<dbReference type="OrthoDB" id="5969272at2759"/>
<evidence type="ECO:0000256" key="3">
    <source>
        <dbReference type="ARBA" id="ARBA00023319"/>
    </source>
</evidence>
<reference evidence="6 8" key="2">
    <citation type="journal article" date="2013" name="Nature">
        <title>Insights into bilaterian evolution from three spiralian genomes.</title>
        <authorList>
            <person name="Simakov O."/>
            <person name="Marletaz F."/>
            <person name="Cho S.J."/>
            <person name="Edsinger-Gonzales E."/>
            <person name="Havlak P."/>
            <person name="Hellsten U."/>
            <person name="Kuo D.H."/>
            <person name="Larsson T."/>
            <person name="Lv J."/>
            <person name="Arendt D."/>
            <person name="Savage R."/>
            <person name="Osoegawa K."/>
            <person name="de Jong P."/>
            <person name="Grimwood J."/>
            <person name="Chapman J.A."/>
            <person name="Shapiro H."/>
            <person name="Aerts A."/>
            <person name="Otillar R.P."/>
            <person name="Terry A.Y."/>
            <person name="Boore J.L."/>
            <person name="Grigoriev I.V."/>
            <person name="Lindberg D.R."/>
            <person name="Seaver E.C."/>
            <person name="Weisblat D.A."/>
            <person name="Putnam N.H."/>
            <person name="Rokhsar D.S."/>
        </authorList>
    </citation>
    <scope>NUCLEOTIDE SEQUENCE</scope>
    <source>
        <strain evidence="6 8">I ESC-2004</strain>
    </source>
</reference>
<evidence type="ECO:0000313" key="7">
    <source>
        <dbReference type="EnsemblMetazoa" id="CapteP217615"/>
    </source>
</evidence>
<dbReference type="InterPro" id="IPR013098">
    <property type="entry name" value="Ig_I-set"/>
</dbReference>
<reference evidence="7" key="3">
    <citation type="submission" date="2015-06" db="UniProtKB">
        <authorList>
            <consortium name="EnsemblMetazoa"/>
        </authorList>
    </citation>
    <scope>IDENTIFICATION</scope>
</reference>
<evidence type="ECO:0000256" key="1">
    <source>
        <dbReference type="ARBA" id="ARBA00004496"/>
    </source>
</evidence>
<feature type="region of interest" description="Disordered" evidence="4">
    <location>
        <begin position="105"/>
        <end position="129"/>
    </location>
</feature>
<gene>
    <name evidence="6" type="ORF">CAPTEDRAFT_217615</name>
</gene>
<dbReference type="InterPro" id="IPR003598">
    <property type="entry name" value="Ig_sub2"/>
</dbReference>
<evidence type="ECO:0000259" key="5">
    <source>
        <dbReference type="PROSITE" id="PS50835"/>
    </source>
</evidence>
<comment type="subcellular location">
    <subcellularLocation>
        <location evidence="1">Cytoplasm</location>
    </subcellularLocation>
</comment>
<name>R7UH36_CAPTE</name>
<dbReference type="EnsemblMetazoa" id="CapteT217615">
    <property type="protein sequence ID" value="CapteP217615"/>
    <property type="gene ID" value="CapteG217615"/>
</dbReference>
<dbReference type="InterPro" id="IPR013783">
    <property type="entry name" value="Ig-like_fold"/>
</dbReference>
<dbReference type="Proteomes" id="UP000014760">
    <property type="component" value="Unassembled WGS sequence"/>
</dbReference>
<dbReference type="PANTHER" id="PTHR47633">
    <property type="entry name" value="IMMUNOGLOBULIN"/>
    <property type="match status" value="1"/>
</dbReference>
<dbReference type="EMBL" id="AMQN01007814">
    <property type="status" value="NOT_ANNOTATED_CDS"/>
    <property type="molecule type" value="Genomic_DNA"/>
</dbReference>
<dbReference type="AlphaFoldDB" id="R7UH36"/>
<proteinExistence type="predicted"/>
<feature type="domain" description="Ig-like" evidence="5">
    <location>
        <begin position="10"/>
        <end position="87"/>
    </location>
</feature>
<dbReference type="Pfam" id="PF07679">
    <property type="entry name" value="I-set"/>
    <property type="match status" value="1"/>
</dbReference>
<keyword evidence="3" id="KW-0393">Immunoglobulin domain</keyword>
<dbReference type="Gene3D" id="2.60.40.10">
    <property type="entry name" value="Immunoglobulins"/>
    <property type="match status" value="1"/>
</dbReference>
<evidence type="ECO:0000256" key="2">
    <source>
        <dbReference type="ARBA" id="ARBA00022490"/>
    </source>
</evidence>
<sequence>MSDYIDIEHKGTAQHFECQVIGYPTPTIRWFKDDVEITNCDRIVIGFDEATGIVTLAIKNLVPTDEGCYQCRAENSEGYATTTAYLVVTELPRLHKSLASEIVNARDEEEGKKEGEKGVELDFRSIPKF</sequence>
<evidence type="ECO:0000313" key="8">
    <source>
        <dbReference type="Proteomes" id="UP000014760"/>
    </source>
</evidence>
<reference evidence="8" key="1">
    <citation type="submission" date="2012-12" db="EMBL/GenBank/DDBJ databases">
        <authorList>
            <person name="Hellsten U."/>
            <person name="Grimwood J."/>
            <person name="Chapman J.A."/>
            <person name="Shapiro H."/>
            <person name="Aerts A."/>
            <person name="Otillar R.P."/>
            <person name="Terry A.Y."/>
            <person name="Boore J.L."/>
            <person name="Simakov O."/>
            <person name="Marletaz F."/>
            <person name="Cho S.-J."/>
            <person name="Edsinger-Gonzales E."/>
            <person name="Havlak P."/>
            <person name="Kuo D.-H."/>
            <person name="Larsson T."/>
            <person name="Lv J."/>
            <person name="Arendt D."/>
            <person name="Savage R."/>
            <person name="Osoegawa K."/>
            <person name="de Jong P."/>
            <person name="Lindberg D.R."/>
            <person name="Seaver E.C."/>
            <person name="Weisblat D.A."/>
            <person name="Putnam N.H."/>
            <person name="Grigoriev I.V."/>
            <person name="Rokhsar D.S."/>
        </authorList>
    </citation>
    <scope>NUCLEOTIDE SEQUENCE</scope>
    <source>
        <strain evidence="8">I ESC-2004</strain>
    </source>
</reference>
<accession>R7UH36</accession>
<dbReference type="GO" id="GO:0005737">
    <property type="term" value="C:cytoplasm"/>
    <property type="evidence" value="ECO:0007669"/>
    <property type="project" value="UniProtKB-SubCell"/>
</dbReference>
<keyword evidence="2" id="KW-0963">Cytoplasm</keyword>
<protein>
    <recommendedName>
        <fullName evidence="5">Ig-like domain-containing protein</fullName>
    </recommendedName>
</protein>
<dbReference type="PROSITE" id="PS50835">
    <property type="entry name" value="IG_LIKE"/>
    <property type="match status" value="1"/>
</dbReference>
<evidence type="ECO:0000256" key="4">
    <source>
        <dbReference type="SAM" id="MobiDB-lite"/>
    </source>
</evidence>
<dbReference type="SUPFAM" id="SSF48726">
    <property type="entry name" value="Immunoglobulin"/>
    <property type="match status" value="1"/>
</dbReference>
<organism evidence="6">
    <name type="scientific">Capitella teleta</name>
    <name type="common">Polychaete worm</name>
    <dbReference type="NCBI Taxonomy" id="283909"/>
    <lineage>
        <taxon>Eukaryota</taxon>
        <taxon>Metazoa</taxon>
        <taxon>Spiralia</taxon>
        <taxon>Lophotrochozoa</taxon>
        <taxon>Annelida</taxon>
        <taxon>Polychaeta</taxon>
        <taxon>Sedentaria</taxon>
        <taxon>Scolecida</taxon>
        <taxon>Capitellidae</taxon>
        <taxon>Capitella</taxon>
    </lineage>
</organism>
<dbReference type="OMA" id="VIQRTHE"/>
<dbReference type="STRING" id="283909.R7UH36"/>
<dbReference type="SMART" id="SM00408">
    <property type="entry name" value="IGc2"/>
    <property type="match status" value="1"/>
</dbReference>
<dbReference type="HOGENOM" id="CLU_1950821_0_0_1"/>
<keyword evidence="8" id="KW-1185">Reference proteome</keyword>